<protein>
    <recommendedName>
        <fullName evidence="3">HIRAN domain-containing protein</fullName>
    </recommendedName>
</protein>
<sequence length="310" mass="34228">MNKTVLSARGRPVYLAGESGVDGAGCWFHFDYLARKALGSDGDHHFAAIPEPSNPFDPNAVALSLDNHHVGYLPAQVAKEYAPILSAHLANGFIPFIRGRLRALPREANDYHPKPWHYVYMTLEVANVWPPPPRVQVGSLSGAQELADEGAHLLDDEDSEYQGASGPFERDALIAMVGETRGEYALARLVLLPADSPGRRRRVGVQWNGRTVARLSAVSSGRYLGPMQSAESSGQLLAARIRVPRWPLRRETEIVMVFIPRVLDLDSIGRVRAEENFLRPRPPLPIDVAIGVESYGEDLVTVRFFTSHPK</sequence>
<accession>A0A4R5TXD3</accession>
<gene>
    <name evidence="1" type="ORF">E2F48_11455</name>
</gene>
<reference evidence="1 2" key="1">
    <citation type="submission" date="2019-03" db="EMBL/GenBank/DDBJ databases">
        <title>Arthrobacter sp. nov., an bacterium isolated from biocrust in Mu Us Desert.</title>
        <authorList>
            <person name="Lixiong L."/>
        </authorList>
    </citation>
    <scope>NUCLEOTIDE SEQUENCE [LARGE SCALE GENOMIC DNA]</scope>
    <source>
        <strain evidence="1 2">SLN-3</strain>
    </source>
</reference>
<organism evidence="1 2">
    <name type="scientific">Arthrobacter crusticola</name>
    <dbReference type="NCBI Taxonomy" id="2547960"/>
    <lineage>
        <taxon>Bacteria</taxon>
        <taxon>Bacillati</taxon>
        <taxon>Actinomycetota</taxon>
        <taxon>Actinomycetes</taxon>
        <taxon>Micrococcales</taxon>
        <taxon>Micrococcaceae</taxon>
        <taxon>Arthrobacter</taxon>
    </lineage>
</organism>
<dbReference type="OrthoDB" id="9812156at2"/>
<keyword evidence="2" id="KW-1185">Reference proteome</keyword>
<dbReference type="RefSeq" id="WP_133404063.1">
    <property type="nucleotide sequence ID" value="NZ_SMTK01000003.1"/>
</dbReference>
<dbReference type="AlphaFoldDB" id="A0A4R5TXD3"/>
<dbReference type="EMBL" id="SMTK01000003">
    <property type="protein sequence ID" value="TDK25833.1"/>
    <property type="molecule type" value="Genomic_DNA"/>
</dbReference>
<name>A0A4R5TXD3_9MICC</name>
<dbReference type="Proteomes" id="UP000295411">
    <property type="component" value="Unassembled WGS sequence"/>
</dbReference>
<proteinExistence type="predicted"/>
<comment type="caution">
    <text evidence="1">The sequence shown here is derived from an EMBL/GenBank/DDBJ whole genome shotgun (WGS) entry which is preliminary data.</text>
</comment>
<evidence type="ECO:0008006" key="3">
    <source>
        <dbReference type="Google" id="ProtNLM"/>
    </source>
</evidence>
<dbReference type="Gene3D" id="3.30.70.2330">
    <property type="match status" value="1"/>
</dbReference>
<evidence type="ECO:0000313" key="2">
    <source>
        <dbReference type="Proteomes" id="UP000295411"/>
    </source>
</evidence>
<evidence type="ECO:0000313" key="1">
    <source>
        <dbReference type="EMBL" id="TDK25833.1"/>
    </source>
</evidence>